<evidence type="ECO:0000313" key="2">
    <source>
        <dbReference type="Proteomes" id="UP000267464"/>
    </source>
</evidence>
<organism evidence="1 2">
    <name type="scientific">Piscinibacter terrae</name>
    <dbReference type="NCBI Taxonomy" id="2496871"/>
    <lineage>
        <taxon>Bacteria</taxon>
        <taxon>Pseudomonadati</taxon>
        <taxon>Pseudomonadota</taxon>
        <taxon>Betaproteobacteria</taxon>
        <taxon>Burkholderiales</taxon>
        <taxon>Sphaerotilaceae</taxon>
        <taxon>Piscinibacter</taxon>
    </lineage>
</organism>
<feature type="non-terminal residue" evidence="1">
    <location>
        <position position="1"/>
    </location>
</feature>
<reference evidence="1 2" key="2">
    <citation type="submission" date="2018-12" db="EMBL/GenBank/DDBJ databases">
        <title>Rhizobacter gummiphilus sp. nov., a rubber-degrading bacterium isolated from the soil of a botanical garden in Japan.</title>
        <authorList>
            <person name="Shunsuke S.S."/>
        </authorList>
    </citation>
    <scope>NUCLEOTIDE SEQUENCE [LARGE SCALE GENOMIC DNA]</scope>
    <source>
        <strain evidence="1 2">S-16</strain>
    </source>
</reference>
<comment type="caution">
    <text evidence="1">The sequence shown here is derived from an EMBL/GenBank/DDBJ whole genome shotgun (WGS) entry which is preliminary data.</text>
</comment>
<sequence>FSDRLALDTYRLSLATGSMSAANDFMEMAQLAVQAGSPNEAKQVLDKGFAANILGVGPQADRQKRLRDLIVKKVEEDKAGQAANIEEAKAAKDGTGLVNIGLNQVFAGDKAGGLKLMQDGIAKGNLKRPDDAKLHLAIAQIVAGDSAKAQGTLKGVAGTDGTADLARLWSLYAKRK</sequence>
<dbReference type="EMBL" id="QUSW01000006">
    <property type="protein sequence ID" value="RQP22906.1"/>
    <property type="molecule type" value="Genomic_DNA"/>
</dbReference>
<gene>
    <name evidence="1" type="ORF">DZC73_21760</name>
</gene>
<accession>A0A3N7HP60</accession>
<reference evidence="1 2" key="1">
    <citation type="submission" date="2018-08" db="EMBL/GenBank/DDBJ databases">
        <authorList>
            <person name="Khan S.A."/>
            <person name="Jeon C.O."/>
            <person name="Chun B.H."/>
            <person name="Jeong S.E."/>
        </authorList>
    </citation>
    <scope>NUCLEOTIDE SEQUENCE [LARGE SCALE GENOMIC DNA]</scope>
    <source>
        <strain evidence="1 2">S-16</strain>
    </source>
</reference>
<name>A0A3N7HP60_9BURK</name>
<evidence type="ECO:0000313" key="1">
    <source>
        <dbReference type="EMBL" id="RQP22906.1"/>
    </source>
</evidence>
<proteinExistence type="predicted"/>
<dbReference type="AlphaFoldDB" id="A0A3N7HP60"/>
<protein>
    <submittedName>
        <fullName evidence="1">Uncharacterized protein</fullName>
    </submittedName>
</protein>
<dbReference type="Proteomes" id="UP000267464">
    <property type="component" value="Unassembled WGS sequence"/>
</dbReference>
<keyword evidence="2" id="KW-1185">Reference proteome</keyword>